<dbReference type="OMA" id="YELTQCA"/>
<protein>
    <submittedName>
        <fullName evidence="2">Uncharacterized protein</fullName>
    </submittedName>
</protein>
<dbReference type="Proteomes" id="UP000268350">
    <property type="component" value="Unassembled WGS sequence"/>
</dbReference>
<dbReference type="AlphaFoldDB" id="A0A3B0IZA3"/>
<accession>A0A3B0IZA3</accession>
<sequence>MSIFLDVVQRIVLQKAYELTQCAAYRVLGKCIKLDEETCKRTATTSDGIPIKSPVPEPPAKPKAEPPALMAKPKPETVWQCYDERDMPRNNSGLIDPPQMSCMRVCRDSYFS</sequence>
<evidence type="ECO:0000256" key="1">
    <source>
        <dbReference type="SAM" id="MobiDB-lite"/>
    </source>
</evidence>
<feature type="region of interest" description="Disordered" evidence="1">
    <location>
        <begin position="43"/>
        <end position="70"/>
    </location>
</feature>
<dbReference type="OrthoDB" id="7847901at2759"/>
<evidence type="ECO:0000313" key="3">
    <source>
        <dbReference type="Proteomes" id="UP000268350"/>
    </source>
</evidence>
<dbReference type="EMBL" id="OUUW01000001">
    <property type="protein sequence ID" value="SPP73465.1"/>
    <property type="molecule type" value="Genomic_DNA"/>
</dbReference>
<reference evidence="3" key="1">
    <citation type="submission" date="2018-01" db="EMBL/GenBank/DDBJ databases">
        <authorList>
            <person name="Alioto T."/>
            <person name="Alioto T."/>
        </authorList>
    </citation>
    <scope>NUCLEOTIDE SEQUENCE [LARGE SCALE GENOMIC DNA]</scope>
</reference>
<proteinExistence type="predicted"/>
<gene>
    <name evidence="2" type="ORF">DGUA_6G000953</name>
</gene>
<evidence type="ECO:0000313" key="2">
    <source>
        <dbReference type="EMBL" id="SPP73465.1"/>
    </source>
</evidence>
<name>A0A3B0IZA3_DROGU</name>
<organism evidence="2 3">
    <name type="scientific">Drosophila guanche</name>
    <name type="common">Fruit fly</name>
    <dbReference type="NCBI Taxonomy" id="7266"/>
    <lineage>
        <taxon>Eukaryota</taxon>
        <taxon>Metazoa</taxon>
        <taxon>Ecdysozoa</taxon>
        <taxon>Arthropoda</taxon>
        <taxon>Hexapoda</taxon>
        <taxon>Insecta</taxon>
        <taxon>Pterygota</taxon>
        <taxon>Neoptera</taxon>
        <taxon>Endopterygota</taxon>
        <taxon>Diptera</taxon>
        <taxon>Brachycera</taxon>
        <taxon>Muscomorpha</taxon>
        <taxon>Ephydroidea</taxon>
        <taxon>Drosophilidae</taxon>
        <taxon>Drosophila</taxon>
        <taxon>Sophophora</taxon>
    </lineage>
</organism>
<keyword evidence="3" id="KW-1185">Reference proteome</keyword>